<dbReference type="PRINTS" id="PR00107">
    <property type="entry name" value="PHOSPHOCPHPR"/>
</dbReference>
<name>A0A370GYP4_9COXI</name>
<proteinExistence type="inferred from homology"/>
<dbReference type="PANTHER" id="PTHR33705:SF2">
    <property type="entry name" value="PHOSPHOCARRIER PROTEIN NPR"/>
    <property type="match status" value="1"/>
</dbReference>
<sequence>MSSIDKMIRQQVTIQNKLGLHTRAAAKLVDIAKQFQSRIELVYRDRVVDCKSIMGVITLGAQKDNVLDVVITGEDEKEALEAILKLINDKFGEE</sequence>
<comment type="caution">
    <text evidence="6">The sequence shown here is derived from an EMBL/GenBank/DDBJ whole genome shotgun (WGS) entry which is preliminary data.</text>
</comment>
<dbReference type="InterPro" id="IPR001020">
    <property type="entry name" value="PTS_HPr_His_P_site"/>
</dbReference>
<keyword evidence="3" id="KW-0963">Cytoplasm</keyword>
<dbReference type="PROSITE" id="PS00369">
    <property type="entry name" value="PTS_HPR_HIS"/>
    <property type="match status" value="1"/>
</dbReference>
<protein>
    <submittedName>
        <fullName evidence="6">Phosphocarrier protein</fullName>
    </submittedName>
</protein>
<feature type="domain" description="HPr" evidence="5">
    <location>
        <begin position="7"/>
        <end position="94"/>
    </location>
</feature>
<dbReference type="SUPFAM" id="SSF55594">
    <property type="entry name" value="HPr-like"/>
    <property type="match status" value="1"/>
</dbReference>
<comment type="subcellular location">
    <subcellularLocation>
        <location evidence="1">Cytoplasm</location>
    </subcellularLocation>
</comment>
<evidence type="ECO:0000256" key="1">
    <source>
        <dbReference type="ARBA" id="ARBA00004496"/>
    </source>
</evidence>
<accession>A0A370GYP4</accession>
<dbReference type="GO" id="GO:0009401">
    <property type="term" value="P:phosphoenolpyruvate-dependent sugar phosphotransferase system"/>
    <property type="evidence" value="ECO:0007669"/>
    <property type="project" value="UniProtKB-KW"/>
</dbReference>
<dbReference type="PROSITE" id="PS51350">
    <property type="entry name" value="PTS_HPR_DOM"/>
    <property type="match status" value="1"/>
</dbReference>
<organism evidence="6 7">
    <name type="scientific">Aquicella lusitana</name>
    <dbReference type="NCBI Taxonomy" id="254246"/>
    <lineage>
        <taxon>Bacteria</taxon>
        <taxon>Pseudomonadati</taxon>
        <taxon>Pseudomonadota</taxon>
        <taxon>Gammaproteobacteria</taxon>
        <taxon>Legionellales</taxon>
        <taxon>Coxiellaceae</taxon>
        <taxon>Aquicella</taxon>
    </lineage>
</organism>
<dbReference type="EMBL" id="QQAX01000001">
    <property type="protein sequence ID" value="RDI48778.1"/>
    <property type="molecule type" value="Genomic_DNA"/>
</dbReference>
<dbReference type="PANTHER" id="PTHR33705">
    <property type="entry name" value="PHOSPHOCARRIER PROTEIN HPR"/>
    <property type="match status" value="1"/>
</dbReference>
<evidence type="ECO:0000313" key="7">
    <source>
        <dbReference type="Proteomes" id="UP000254720"/>
    </source>
</evidence>
<dbReference type="InterPro" id="IPR002114">
    <property type="entry name" value="PTS_HPr_Ser_P_site"/>
</dbReference>
<dbReference type="Gene3D" id="3.30.1340.10">
    <property type="entry name" value="HPr-like"/>
    <property type="match status" value="1"/>
</dbReference>
<dbReference type="Proteomes" id="UP000254720">
    <property type="component" value="Unassembled WGS sequence"/>
</dbReference>
<gene>
    <name evidence="6" type="ORF">C8D86_10157</name>
</gene>
<dbReference type="NCBIfam" id="TIGR01003">
    <property type="entry name" value="PTS_HPr_family"/>
    <property type="match status" value="1"/>
</dbReference>
<dbReference type="PROSITE" id="PS00589">
    <property type="entry name" value="PTS_HPR_SER"/>
    <property type="match status" value="1"/>
</dbReference>
<evidence type="ECO:0000313" key="6">
    <source>
        <dbReference type="EMBL" id="RDI48778.1"/>
    </source>
</evidence>
<evidence type="ECO:0000256" key="4">
    <source>
        <dbReference type="ARBA" id="ARBA00022683"/>
    </source>
</evidence>
<keyword evidence="4" id="KW-0598">Phosphotransferase system</keyword>
<keyword evidence="7" id="KW-1185">Reference proteome</keyword>
<evidence type="ECO:0000256" key="2">
    <source>
        <dbReference type="ARBA" id="ARBA00010736"/>
    </source>
</evidence>
<dbReference type="RefSeq" id="WP_233432383.1">
    <property type="nucleotide sequence ID" value="NZ_QQAX01000001.1"/>
</dbReference>
<dbReference type="CDD" id="cd00367">
    <property type="entry name" value="PTS-HPr_like"/>
    <property type="match status" value="1"/>
</dbReference>
<reference evidence="6 7" key="1">
    <citation type="submission" date="2018-07" db="EMBL/GenBank/DDBJ databases">
        <title>Genomic Encyclopedia of Type Strains, Phase IV (KMG-IV): sequencing the most valuable type-strain genomes for metagenomic binning, comparative biology and taxonomic classification.</title>
        <authorList>
            <person name="Goeker M."/>
        </authorList>
    </citation>
    <scope>NUCLEOTIDE SEQUENCE [LARGE SCALE GENOMIC DNA]</scope>
    <source>
        <strain evidence="6 7">DSM 16500</strain>
    </source>
</reference>
<dbReference type="InterPro" id="IPR050399">
    <property type="entry name" value="HPr"/>
</dbReference>
<evidence type="ECO:0000256" key="3">
    <source>
        <dbReference type="ARBA" id="ARBA00022490"/>
    </source>
</evidence>
<dbReference type="InterPro" id="IPR000032">
    <property type="entry name" value="HPr-like"/>
</dbReference>
<evidence type="ECO:0000259" key="5">
    <source>
        <dbReference type="PROSITE" id="PS51350"/>
    </source>
</evidence>
<comment type="similarity">
    <text evidence="2">Belongs to the HPr family.</text>
</comment>
<dbReference type="GO" id="GO:0005737">
    <property type="term" value="C:cytoplasm"/>
    <property type="evidence" value="ECO:0007669"/>
    <property type="project" value="UniProtKB-SubCell"/>
</dbReference>
<dbReference type="AlphaFoldDB" id="A0A370GYP4"/>
<dbReference type="Pfam" id="PF00381">
    <property type="entry name" value="PTS-HPr"/>
    <property type="match status" value="1"/>
</dbReference>
<dbReference type="InterPro" id="IPR035895">
    <property type="entry name" value="HPr-like_sf"/>
</dbReference>